<name>A0ACC6AHN0_NITWI</name>
<keyword evidence="2" id="KW-1185">Reference proteome</keyword>
<dbReference type="Proteomes" id="UP001205486">
    <property type="component" value="Unassembled WGS sequence"/>
</dbReference>
<organism evidence="1 2">
    <name type="scientific">Nitrobacter winogradskyi</name>
    <name type="common">Nitrobacter agilis</name>
    <dbReference type="NCBI Taxonomy" id="913"/>
    <lineage>
        <taxon>Bacteria</taxon>
        <taxon>Pseudomonadati</taxon>
        <taxon>Pseudomonadota</taxon>
        <taxon>Alphaproteobacteria</taxon>
        <taxon>Hyphomicrobiales</taxon>
        <taxon>Nitrobacteraceae</taxon>
        <taxon>Nitrobacter</taxon>
    </lineage>
</organism>
<evidence type="ECO:0000313" key="1">
    <source>
        <dbReference type="EMBL" id="MCP1999027.1"/>
    </source>
</evidence>
<protein>
    <submittedName>
        <fullName evidence="1">Uncharacterized protein</fullName>
    </submittedName>
</protein>
<accession>A0ACC6AHN0</accession>
<proteinExistence type="predicted"/>
<evidence type="ECO:0000313" key="2">
    <source>
        <dbReference type="Proteomes" id="UP001205486"/>
    </source>
</evidence>
<reference evidence="1" key="1">
    <citation type="submission" date="2022-03" db="EMBL/GenBank/DDBJ databases">
        <title>Interactions between chemoautotrophic and heterotrophic bacteria.</title>
        <authorList>
            <person name="Santoro A."/>
        </authorList>
    </citation>
    <scope>NUCLEOTIDE SEQUENCE</scope>
    <source>
        <strain evidence="1">Nb-106</strain>
    </source>
</reference>
<gene>
    <name evidence="1" type="ORF">J2S34_001449</name>
</gene>
<comment type="caution">
    <text evidence="1">The sequence shown here is derived from an EMBL/GenBank/DDBJ whole genome shotgun (WGS) entry which is preliminary data.</text>
</comment>
<sequence>MIMSLAGQRIIPDSGTCALISGFAAHAFRTPGNDE</sequence>
<dbReference type="EMBL" id="JALJZS010000001">
    <property type="protein sequence ID" value="MCP1999027.1"/>
    <property type="molecule type" value="Genomic_DNA"/>
</dbReference>